<evidence type="ECO:0000313" key="2">
    <source>
        <dbReference type="EMBL" id="CAE2294942.1"/>
    </source>
</evidence>
<dbReference type="EMBL" id="HBKN01016474">
    <property type="protein sequence ID" value="CAE2294942.1"/>
    <property type="molecule type" value="Transcribed_RNA"/>
</dbReference>
<dbReference type="PANTHER" id="PTHR15599">
    <property type="entry name" value="RTDR1"/>
    <property type="match status" value="1"/>
</dbReference>
<organism evidence="2">
    <name type="scientific">Guillardia theta</name>
    <name type="common">Cryptophyte</name>
    <name type="synonym">Cryptomonas phi</name>
    <dbReference type="NCBI Taxonomy" id="55529"/>
    <lineage>
        <taxon>Eukaryota</taxon>
        <taxon>Cryptophyceae</taxon>
        <taxon>Pyrenomonadales</taxon>
        <taxon>Geminigeraceae</taxon>
        <taxon>Guillardia</taxon>
    </lineage>
</organism>
<evidence type="ECO:0000313" key="3">
    <source>
        <dbReference type="EMBL" id="CAE2294963.1"/>
    </source>
</evidence>
<name>A0A6U5Z7G6_GUITH</name>
<dbReference type="SUPFAM" id="SSF48371">
    <property type="entry name" value="ARM repeat"/>
    <property type="match status" value="1"/>
</dbReference>
<dbReference type="InterPro" id="IPR011989">
    <property type="entry name" value="ARM-like"/>
</dbReference>
<dbReference type="PANTHER" id="PTHR15599:SF1">
    <property type="entry name" value="RADIAL SPOKE HEAD 14 HOMOLOG"/>
    <property type="match status" value="1"/>
</dbReference>
<proteinExistence type="predicted"/>
<dbReference type="Gene3D" id="1.25.10.10">
    <property type="entry name" value="Leucine-rich Repeat Variant"/>
    <property type="match status" value="1"/>
</dbReference>
<dbReference type="EMBL" id="HBKN01016488">
    <property type="protein sequence ID" value="CAE2294963.1"/>
    <property type="molecule type" value="Transcribed_RNA"/>
</dbReference>
<dbReference type="InterPro" id="IPR016024">
    <property type="entry name" value="ARM-type_fold"/>
</dbReference>
<dbReference type="InterPro" id="IPR042856">
    <property type="entry name" value="RSP14"/>
</dbReference>
<reference evidence="2" key="1">
    <citation type="submission" date="2021-01" db="EMBL/GenBank/DDBJ databases">
        <authorList>
            <person name="Corre E."/>
            <person name="Pelletier E."/>
            <person name="Niang G."/>
            <person name="Scheremetjew M."/>
            <person name="Finn R."/>
            <person name="Kale V."/>
            <person name="Holt S."/>
            <person name="Cochrane G."/>
            <person name="Meng A."/>
            <person name="Brown T."/>
            <person name="Cohen L."/>
        </authorList>
    </citation>
    <scope>NUCLEOTIDE SEQUENCE</scope>
    <source>
        <strain evidence="2">CCMP 2712</strain>
    </source>
</reference>
<accession>A0A6U5Z7G6</accession>
<sequence length="447" mass="48331">MAEHHALLARHHEGLLPPLEPHLPSYRDPSAVSAFLPGSVGQAALHRGSDVLSTRSPSPAPAAQEPHQPSVAYGRSAVSKTLRVLKDLSEQPEEEGQGTADLKKKNLKVLLECLVDHSSIGEAIMQGEDGDGLALLKSLLSDSEADVRRYTAEVINRYSTLLQGRKQICVSGCVEMLADLLQDPSSADVRIASGKALNHLVTAMDARDEICNHPEGPAVVVKVVRALLAISARDSEISTPSLIPILYECLSHLLVAEKATELALQEDLVPLLIHTLKRRMHKVASLKVLVSLCGHSQGKRAAIDNGGLQAICGMLTSQETVERQVCVNFAFNHPVILDSQLSARATLLMCVDESGKHKAGILVPNLVQQLYSTDHDLYKNALLAIRSISESPSTRVLVMKVCIDSSTAPLNTIQALEDDPEMQARVHNDHRVHLAAFRYETGSPSTA</sequence>
<dbReference type="AlphaFoldDB" id="A0A6U5Z7G6"/>
<protein>
    <submittedName>
        <fullName evidence="2">Uncharacterized protein</fullName>
    </submittedName>
</protein>
<feature type="region of interest" description="Disordered" evidence="1">
    <location>
        <begin position="46"/>
        <end position="72"/>
    </location>
</feature>
<gene>
    <name evidence="2" type="ORF">GTHE00462_LOCUS12916</name>
    <name evidence="3" type="ORF">GTHE00462_LOCUS12928</name>
</gene>
<evidence type="ECO:0000256" key="1">
    <source>
        <dbReference type="SAM" id="MobiDB-lite"/>
    </source>
</evidence>